<dbReference type="Proteomes" id="UP000054560">
    <property type="component" value="Unassembled WGS sequence"/>
</dbReference>
<feature type="domain" description="RGS" evidence="2">
    <location>
        <begin position="429"/>
        <end position="488"/>
    </location>
</feature>
<accession>A0A0L0G5T5</accession>
<sequence length="511" mass="56707">MALTITIEIFVYCCFCSIFILTIPIFFWRRRYTLISERTPYLVLWMQVPVFGLMTILCLLYSALIPNSYDVTILARCLQTLFLCSVTTRIVNVVIKSIQQQHIQSIIRNQMPLLGAPSDTKNPDSGRSGTVQYMWWQSAHLIKLGRSLGLSICAPEPSQVLEAGTCSHYTYGCLFFVHVLSILVPALLTFIPVMRTQRVLPLSNAEQVKEGAGDNDDSSAFGLKCSAALDSHTPLDTDIGVIDAERTAQNNDTSYFPVEQPLQMTMVLANRSLASMFYKHLSREYATENFLFLLSINKFRSRFNMEMCIPNSTTGKTSTTQNTGSNLRRVSVGSNTIVSEMIEQVFVDTSSEQGAVKHKSSEGKIKNSFSTGIENLAGVQGLTLQKVSENVSSGDTQSDMSTSDAQCSGDTAQVDTSGVQCQSVISKVANRIYQRFIRTSAEFQVNLSYEYVANIEWLLESDDCFATMFDEAACSVTNLLDNDTISRFKKLHSKAIYKALRMIGSMGGSTV</sequence>
<dbReference type="EMBL" id="KQ241781">
    <property type="protein sequence ID" value="KNC84196.1"/>
    <property type="molecule type" value="Genomic_DNA"/>
</dbReference>
<dbReference type="Pfam" id="PF00615">
    <property type="entry name" value="RGS"/>
    <property type="match status" value="1"/>
</dbReference>
<dbReference type="GeneID" id="25904089"/>
<dbReference type="InterPro" id="IPR044926">
    <property type="entry name" value="RGS_subdomain_2"/>
</dbReference>
<feature type="transmembrane region" description="Helical" evidence="1">
    <location>
        <begin position="169"/>
        <end position="191"/>
    </location>
</feature>
<evidence type="ECO:0000313" key="4">
    <source>
        <dbReference type="Proteomes" id="UP000054560"/>
    </source>
</evidence>
<dbReference type="PANTHER" id="PTHR10845">
    <property type="entry name" value="REGULATOR OF G PROTEIN SIGNALING"/>
    <property type="match status" value="1"/>
</dbReference>
<keyword evidence="4" id="KW-1185">Reference proteome</keyword>
<keyword evidence="1" id="KW-0812">Transmembrane</keyword>
<evidence type="ECO:0000256" key="1">
    <source>
        <dbReference type="SAM" id="Phobius"/>
    </source>
</evidence>
<keyword evidence="1" id="KW-0472">Membrane</keyword>
<feature type="transmembrane region" description="Helical" evidence="1">
    <location>
        <begin position="6"/>
        <end position="28"/>
    </location>
</feature>
<reference evidence="3 4" key="1">
    <citation type="submission" date="2011-02" db="EMBL/GenBank/DDBJ databases">
        <title>The Genome Sequence of Sphaeroforma arctica JP610.</title>
        <authorList>
            <consortium name="The Broad Institute Genome Sequencing Platform"/>
            <person name="Russ C."/>
            <person name="Cuomo C."/>
            <person name="Young S.K."/>
            <person name="Zeng Q."/>
            <person name="Gargeya S."/>
            <person name="Alvarado L."/>
            <person name="Berlin A."/>
            <person name="Chapman S.B."/>
            <person name="Chen Z."/>
            <person name="Freedman E."/>
            <person name="Gellesch M."/>
            <person name="Goldberg J."/>
            <person name="Griggs A."/>
            <person name="Gujja S."/>
            <person name="Heilman E."/>
            <person name="Heiman D."/>
            <person name="Howarth C."/>
            <person name="Mehta T."/>
            <person name="Neiman D."/>
            <person name="Pearson M."/>
            <person name="Roberts A."/>
            <person name="Saif S."/>
            <person name="Shea T."/>
            <person name="Shenoy N."/>
            <person name="Sisk P."/>
            <person name="Stolte C."/>
            <person name="Sykes S."/>
            <person name="White J."/>
            <person name="Yandava C."/>
            <person name="Burger G."/>
            <person name="Gray M.W."/>
            <person name="Holland P.W.H."/>
            <person name="King N."/>
            <person name="Lang F.B.F."/>
            <person name="Roger A.J."/>
            <person name="Ruiz-Trillo I."/>
            <person name="Haas B."/>
            <person name="Nusbaum C."/>
            <person name="Birren B."/>
        </authorList>
    </citation>
    <scope>NUCLEOTIDE SEQUENCE [LARGE SCALE GENOMIC DNA]</scope>
    <source>
        <strain evidence="3 4">JP610</strain>
    </source>
</reference>
<dbReference type="InterPro" id="IPR016137">
    <property type="entry name" value="RGS"/>
</dbReference>
<proteinExistence type="predicted"/>
<evidence type="ECO:0000259" key="2">
    <source>
        <dbReference type="PROSITE" id="PS50132"/>
    </source>
</evidence>
<dbReference type="RefSeq" id="XP_014158098.1">
    <property type="nucleotide sequence ID" value="XM_014302623.1"/>
</dbReference>
<name>A0A0L0G5T5_9EUKA</name>
<evidence type="ECO:0000313" key="3">
    <source>
        <dbReference type="EMBL" id="KNC84196.1"/>
    </source>
</evidence>
<dbReference type="Gene3D" id="1.10.167.10">
    <property type="entry name" value="Regulator of G-protein Signalling 4, domain 2"/>
    <property type="match status" value="1"/>
</dbReference>
<dbReference type="PROSITE" id="PS50132">
    <property type="entry name" value="RGS"/>
    <property type="match status" value="1"/>
</dbReference>
<dbReference type="AlphaFoldDB" id="A0A0L0G5T5"/>
<feature type="transmembrane region" description="Helical" evidence="1">
    <location>
        <begin position="40"/>
        <end position="64"/>
    </location>
</feature>
<dbReference type="InterPro" id="IPR036305">
    <property type="entry name" value="RGS_sf"/>
</dbReference>
<protein>
    <recommendedName>
        <fullName evidence="2">RGS domain-containing protein</fullName>
    </recommendedName>
</protein>
<dbReference type="PANTHER" id="PTHR10845:SF192">
    <property type="entry name" value="DOUBLE HIT, ISOFORM B"/>
    <property type="match status" value="1"/>
</dbReference>
<organism evidence="3 4">
    <name type="scientific">Sphaeroforma arctica JP610</name>
    <dbReference type="NCBI Taxonomy" id="667725"/>
    <lineage>
        <taxon>Eukaryota</taxon>
        <taxon>Ichthyosporea</taxon>
        <taxon>Ichthyophonida</taxon>
        <taxon>Sphaeroforma</taxon>
    </lineage>
</organism>
<dbReference type="SUPFAM" id="SSF48097">
    <property type="entry name" value="Regulator of G-protein signaling, RGS"/>
    <property type="match status" value="1"/>
</dbReference>
<gene>
    <name evidence="3" type="ORF">SARC_03585</name>
</gene>
<keyword evidence="1" id="KW-1133">Transmembrane helix</keyword>